<comment type="similarity">
    <text evidence="1">Belongs to the UDP-glycosyltransferase family.</text>
</comment>
<organism evidence="3 4">
    <name type="scientific">Protea cynaroides</name>
    <dbReference type="NCBI Taxonomy" id="273540"/>
    <lineage>
        <taxon>Eukaryota</taxon>
        <taxon>Viridiplantae</taxon>
        <taxon>Streptophyta</taxon>
        <taxon>Embryophyta</taxon>
        <taxon>Tracheophyta</taxon>
        <taxon>Spermatophyta</taxon>
        <taxon>Magnoliopsida</taxon>
        <taxon>Proteales</taxon>
        <taxon>Proteaceae</taxon>
        <taxon>Protea</taxon>
    </lineage>
</organism>
<name>A0A9Q0K4U6_9MAGN</name>
<comment type="caution">
    <text evidence="3">The sequence shown here is derived from an EMBL/GenBank/DDBJ whole genome shotgun (WGS) entry which is preliminary data.</text>
</comment>
<evidence type="ECO:0000256" key="2">
    <source>
        <dbReference type="ARBA" id="ARBA00022676"/>
    </source>
</evidence>
<dbReference type="EMBL" id="JAMYWD010000008">
    <property type="protein sequence ID" value="KAJ4963181.1"/>
    <property type="molecule type" value="Genomic_DNA"/>
</dbReference>
<dbReference type="AlphaFoldDB" id="A0A9Q0K4U6"/>
<proteinExistence type="inferred from homology"/>
<accession>A0A9Q0K4U6</accession>
<gene>
    <name evidence="3" type="ORF">NE237_023120</name>
</gene>
<keyword evidence="2" id="KW-0808">Transferase</keyword>
<dbReference type="GO" id="GO:0035251">
    <property type="term" value="F:UDP-glucosyltransferase activity"/>
    <property type="evidence" value="ECO:0007669"/>
    <property type="project" value="TreeGrafter"/>
</dbReference>
<reference evidence="3" key="1">
    <citation type="journal article" date="2023" name="Plant J.">
        <title>The genome of the king protea, Protea cynaroides.</title>
        <authorList>
            <person name="Chang J."/>
            <person name="Duong T.A."/>
            <person name="Schoeman C."/>
            <person name="Ma X."/>
            <person name="Roodt D."/>
            <person name="Barker N."/>
            <person name="Li Z."/>
            <person name="Van de Peer Y."/>
            <person name="Mizrachi E."/>
        </authorList>
    </citation>
    <scope>NUCLEOTIDE SEQUENCE</scope>
    <source>
        <tissue evidence="3">Young leaves</tissue>
    </source>
</reference>
<dbReference type="Gene3D" id="3.40.50.2000">
    <property type="entry name" value="Glycogen Phosphorylase B"/>
    <property type="match status" value="1"/>
</dbReference>
<keyword evidence="2" id="KW-0328">Glycosyltransferase</keyword>
<sequence length="152" mass="17165">MRRLSPEVPNFCLFISGNTTAQWIQLMLINFMLSFSHSCMAQGHLIPFVDMARLFSSHGVKVTIITTPLNACLFSNTIDRDKQLGLDIFVHLIPFPSEEAGLAQGYENASSFPNFSAVAPKFFNGLNFLQQTFEELLQEHHPDFVFADMCFP</sequence>
<dbReference type="PANTHER" id="PTHR48047">
    <property type="entry name" value="GLYCOSYLTRANSFERASE"/>
    <property type="match status" value="1"/>
</dbReference>
<dbReference type="PANTHER" id="PTHR48047:SF45">
    <property type="entry name" value="SCOPOLETIN GLUCOSYLTRANSFERASE-LIKE"/>
    <property type="match status" value="1"/>
</dbReference>
<protein>
    <submittedName>
        <fullName evidence="3">Uncharacterized protein</fullName>
    </submittedName>
</protein>
<evidence type="ECO:0000256" key="1">
    <source>
        <dbReference type="ARBA" id="ARBA00009995"/>
    </source>
</evidence>
<dbReference type="OrthoDB" id="5835829at2759"/>
<evidence type="ECO:0000313" key="3">
    <source>
        <dbReference type="EMBL" id="KAJ4963181.1"/>
    </source>
</evidence>
<dbReference type="SUPFAM" id="SSF53756">
    <property type="entry name" value="UDP-Glycosyltransferase/glycogen phosphorylase"/>
    <property type="match status" value="1"/>
</dbReference>
<keyword evidence="4" id="KW-1185">Reference proteome</keyword>
<dbReference type="Proteomes" id="UP001141806">
    <property type="component" value="Unassembled WGS sequence"/>
</dbReference>
<evidence type="ECO:0000313" key="4">
    <source>
        <dbReference type="Proteomes" id="UP001141806"/>
    </source>
</evidence>